<dbReference type="Gene3D" id="1.10.287.470">
    <property type="entry name" value="Helix hairpin bin"/>
    <property type="match status" value="1"/>
</dbReference>
<dbReference type="Proteomes" id="UP000005361">
    <property type="component" value="Chromosome"/>
</dbReference>
<dbReference type="RefSeq" id="WP_007959308.1">
    <property type="nucleotide sequence ID" value="NZ_CP010978.1"/>
</dbReference>
<accession>I9NPC6</accession>
<dbReference type="AlphaFoldDB" id="I9NPC6"/>
<dbReference type="GO" id="GO:0015562">
    <property type="term" value="F:efflux transmembrane transporter activity"/>
    <property type="evidence" value="ECO:0007669"/>
    <property type="project" value="TreeGrafter"/>
</dbReference>
<feature type="domain" description="Multidrug resistance protein MdtA-like alpha-helical hairpin" evidence="3">
    <location>
        <begin position="117"/>
        <end position="185"/>
    </location>
</feature>
<dbReference type="Pfam" id="PF25954">
    <property type="entry name" value="Beta-barrel_RND_2"/>
    <property type="match status" value="1"/>
</dbReference>
<reference evidence="7" key="2">
    <citation type="submission" date="2015-02" db="EMBL/GenBank/DDBJ databases">
        <title>Complete Genome Sequence of Pelosinus fermentans JBW45.</title>
        <authorList>
            <person name="De Leon K.B."/>
            <person name="Utturkar S.M."/>
            <person name="Camilleri L.B."/>
            <person name="Arkin A.P."/>
            <person name="Fields M.W."/>
            <person name="Brown S.D."/>
            <person name="Wall J.D."/>
        </authorList>
    </citation>
    <scope>NUCLEOTIDE SEQUENCE [LARGE SCALE GENOMIC DNA]</scope>
    <source>
        <strain evidence="7">JBW45</strain>
    </source>
</reference>
<protein>
    <submittedName>
        <fullName evidence="6">Efflux transporter, RND family, MFP subunit</fullName>
    </submittedName>
</protein>
<dbReference type="Gene3D" id="2.40.420.20">
    <property type="match status" value="1"/>
</dbReference>
<dbReference type="Pfam" id="PF25917">
    <property type="entry name" value="BSH_RND"/>
    <property type="match status" value="1"/>
</dbReference>
<dbReference type="EMBL" id="CP010978">
    <property type="protein sequence ID" value="AJQ26167.1"/>
    <property type="molecule type" value="Genomic_DNA"/>
</dbReference>
<feature type="coiled-coil region" evidence="2">
    <location>
        <begin position="123"/>
        <end position="174"/>
    </location>
</feature>
<dbReference type="InterPro" id="IPR006143">
    <property type="entry name" value="RND_pump_MFP"/>
</dbReference>
<dbReference type="Pfam" id="PF25876">
    <property type="entry name" value="HH_MFP_RND"/>
    <property type="match status" value="1"/>
</dbReference>
<dbReference type="InterPro" id="IPR058624">
    <property type="entry name" value="MdtA-like_HH"/>
</dbReference>
<dbReference type="KEGG" id="pft:JBW_00815"/>
<evidence type="ECO:0000256" key="2">
    <source>
        <dbReference type="SAM" id="Coils"/>
    </source>
</evidence>
<evidence type="ECO:0000259" key="3">
    <source>
        <dbReference type="Pfam" id="PF25876"/>
    </source>
</evidence>
<comment type="similarity">
    <text evidence="1">Belongs to the membrane fusion protein (MFP) (TC 8.A.1) family.</text>
</comment>
<name>I9NPC6_9FIRM</name>
<dbReference type="Gene3D" id="2.40.30.170">
    <property type="match status" value="1"/>
</dbReference>
<dbReference type="OrthoDB" id="9813967at2"/>
<organism evidence="6 7">
    <name type="scientific">Pelosinus fermentans JBW45</name>
    <dbReference type="NCBI Taxonomy" id="1192197"/>
    <lineage>
        <taxon>Bacteria</taxon>
        <taxon>Bacillati</taxon>
        <taxon>Bacillota</taxon>
        <taxon>Negativicutes</taxon>
        <taxon>Selenomonadales</taxon>
        <taxon>Sporomusaceae</taxon>
        <taxon>Pelosinus</taxon>
    </lineage>
</organism>
<feature type="domain" description="CusB-like beta-barrel" evidence="5">
    <location>
        <begin position="223"/>
        <end position="297"/>
    </location>
</feature>
<evidence type="ECO:0000313" key="7">
    <source>
        <dbReference type="Proteomes" id="UP000005361"/>
    </source>
</evidence>
<keyword evidence="2" id="KW-0175">Coiled coil</keyword>
<dbReference type="InterPro" id="IPR058625">
    <property type="entry name" value="MdtA-like_BSH"/>
</dbReference>
<sequence precursor="true">MQLFKPFNYIKTISKKKLFYVLAAAALCFAGILFWKAHSQPAAAVETIPMVRTAVVDAAGGLKSYTYAGEVRGRYESQLAFQVTGKIIKRNVQLGSVVNAGDILLEIDPKDLQQAVNSSSAQVHSAESQLKLTESNLQRYRQLYAQSAISRAQLDQYENAYEMAQAAVQEASAQYGQSSNQLDYSLLYANKSGVISSISAEVGQVVSAGQTVLTIVQSGEREVEISVPENRIEELHKAAQFTVSFWALPDLKVNGKVREISPTAAPATRTYQVRISLLNPPPQIKLGMTAAVTLSSASDQNTNLISIPLSAIYQTSDTPGVWVVTDHTVNLRPIQVGSLGNDQVQVTGLRPGEIIVTSGVHKLHEGQKVGIPDGGRQ</sequence>
<evidence type="ECO:0000259" key="4">
    <source>
        <dbReference type="Pfam" id="PF25917"/>
    </source>
</evidence>
<dbReference type="Gene3D" id="2.40.50.100">
    <property type="match status" value="1"/>
</dbReference>
<feature type="domain" description="Multidrug resistance protein MdtA-like barrel-sandwich hybrid" evidence="4">
    <location>
        <begin position="81"/>
        <end position="216"/>
    </location>
</feature>
<dbReference type="PANTHER" id="PTHR30469:SF15">
    <property type="entry name" value="HLYD FAMILY OF SECRETION PROTEINS"/>
    <property type="match status" value="1"/>
</dbReference>
<dbReference type="SUPFAM" id="SSF111369">
    <property type="entry name" value="HlyD-like secretion proteins"/>
    <property type="match status" value="1"/>
</dbReference>
<dbReference type="PANTHER" id="PTHR30469">
    <property type="entry name" value="MULTIDRUG RESISTANCE PROTEIN MDTA"/>
    <property type="match status" value="1"/>
</dbReference>
<dbReference type="STRING" id="1192197.JBW_00815"/>
<gene>
    <name evidence="6" type="ORF">JBW_00815</name>
</gene>
<dbReference type="NCBIfam" id="TIGR01730">
    <property type="entry name" value="RND_mfp"/>
    <property type="match status" value="1"/>
</dbReference>
<evidence type="ECO:0000313" key="6">
    <source>
        <dbReference type="EMBL" id="AJQ26167.1"/>
    </source>
</evidence>
<dbReference type="InterPro" id="IPR058792">
    <property type="entry name" value="Beta-barrel_RND_2"/>
</dbReference>
<evidence type="ECO:0000256" key="1">
    <source>
        <dbReference type="ARBA" id="ARBA00009477"/>
    </source>
</evidence>
<dbReference type="GO" id="GO:1990281">
    <property type="term" value="C:efflux pump complex"/>
    <property type="evidence" value="ECO:0007669"/>
    <property type="project" value="TreeGrafter"/>
</dbReference>
<dbReference type="HOGENOM" id="CLU_018816_1_0_9"/>
<proteinExistence type="inferred from homology"/>
<evidence type="ECO:0000259" key="5">
    <source>
        <dbReference type="Pfam" id="PF25954"/>
    </source>
</evidence>
<reference evidence="6 7" key="1">
    <citation type="journal article" date="2015" name="Genome Announc.">
        <title>Complete Genome Sequence of Pelosinus fermentans JBW45, a Member of a Remarkably Competitive Group of Negativicutes in the Firmicutes Phylum.</title>
        <authorList>
            <person name="De Leon K.B."/>
            <person name="Utturkar S.M."/>
            <person name="Camilleri L.B."/>
            <person name="Elias D.A."/>
            <person name="Arkin A.P."/>
            <person name="Fields M.W."/>
            <person name="Brown S.D."/>
            <person name="Wall J.D."/>
        </authorList>
    </citation>
    <scope>NUCLEOTIDE SEQUENCE [LARGE SCALE GENOMIC DNA]</scope>
    <source>
        <strain evidence="6 7">JBW45</strain>
    </source>
</reference>